<feature type="region of interest" description="Disordered" evidence="1">
    <location>
        <begin position="41"/>
        <end position="89"/>
    </location>
</feature>
<evidence type="ECO:0000256" key="1">
    <source>
        <dbReference type="SAM" id="MobiDB-lite"/>
    </source>
</evidence>
<proteinExistence type="predicted"/>
<keyword evidence="3" id="KW-1185">Reference proteome</keyword>
<dbReference type="PANTHER" id="PTHR48125">
    <property type="entry name" value="LP07818P1"/>
    <property type="match status" value="1"/>
</dbReference>
<sequence length="576" mass="64111">MPFLPRWNVLLCGIVLLLGAVALIHPFLRLESAGPYVVASPWSPDSQDLKKDEPPPPSPPPAAAPPPPEQPLLPPPGQAEPSATGPILKYKPAPTYTAPPVKDPFPLLSATSTPPPIPAYNIPKPDAWKDYDGVTVAPPLLIGFTRNWPMLLQTVISYLTAGWPADQLYVIENTGTHQANARGQLSLQNPRFLNHTQLKDVLGVRVIQTPVLLSFAQLQNFFLALSYEHDWPYYFWSHMDVLALSHESGVPGLTDPAGEPGYKSLYTLCLETLQQTLRGDTNADDTAVTTSPEKKGEGSLPKSWRTASPPPPPKPAEPRWATRFFAYDHLTLQNPRALEAISGWDTFIPYYMTDCDAYARFAMDGWSMDKADAGIITDTASVLDDLRALYRDPGVTPSFSDPNPPAPVAEQKPTEKKGADNHDDAKRDRRNSRIRRHGDGNDSGADTPSSKSTIMTPFQEENRPPIPHQPLSKRDVPFPHEPMNLALPTDYWWLLRREADNMFHYKHGGTRGRNTWQWAQRGGDGEPFHYDAGGFEESIGVLTEAGKQVFARKWGHRDCDLGGYKMGDQWRVEKDW</sequence>
<dbReference type="EMBL" id="JAQQWM010000002">
    <property type="protein sequence ID" value="KAK8078278.1"/>
    <property type="molecule type" value="Genomic_DNA"/>
</dbReference>
<feature type="compositionally biased region" description="Polar residues" evidence="1">
    <location>
        <begin position="444"/>
        <end position="456"/>
    </location>
</feature>
<dbReference type="PANTHER" id="PTHR48125:SF12">
    <property type="entry name" value="AT HOOK TRANSCRIPTION FACTOR FAMILY-RELATED"/>
    <property type="match status" value="1"/>
</dbReference>
<evidence type="ECO:0000313" key="2">
    <source>
        <dbReference type="EMBL" id="KAK8078278.1"/>
    </source>
</evidence>
<feature type="compositionally biased region" description="Pro residues" evidence="1">
    <location>
        <begin position="55"/>
        <end position="78"/>
    </location>
</feature>
<name>A0ABR1W498_9PEZI</name>
<dbReference type="Proteomes" id="UP001446871">
    <property type="component" value="Unassembled WGS sequence"/>
</dbReference>
<reference evidence="2 3" key="1">
    <citation type="submission" date="2023-01" db="EMBL/GenBank/DDBJ databases">
        <title>Analysis of 21 Apiospora genomes using comparative genomics revels a genus with tremendous synthesis potential of carbohydrate active enzymes and secondary metabolites.</title>
        <authorList>
            <person name="Sorensen T."/>
        </authorList>
    </citation>
    <scope>NUCLEOTIDE SEQUENCE [LARGE SCALE GENOMIC DNA]</scope>
    <source>
        <strain evidence="2 3">CBS 83171</strain>
    </source>
</reference>
<feature type="region of interest" description="Disordered" evidence="1">
    <location>
        <begin position="394"/>
        <end position="477"/>
    </location>
</feature>
<evidence type="ECO:0008006" key="4">
    <source>
        <dbReference type="Google" id="ProtNLM"/>
    </source>
</evidence>
<accession>A0ABR1W498</accession>
<feature type="region of interest" description="Disordered" evidence="1">
    <location>
        <begin position="280"/>
        <end position="319"/>
    </location>
</feature>
<protein>
    <recommendedName>
        <fullName evidence="4">Glycosyl transferase family 8 protein</fullName>
    </recommendedName>
</protein>
<evidence type="ECO:0000313" key="3">
    <source>
        <dbReference type="Proteomes" id="UP001446871"/>
    </source>
</evidence>
<comment type="caution">
    <text evidence="2">The sequence shown here is derived from an EMBL/GenBank/DDBJ whole genome shotgun (WGS) entry which is preliminary data.</text>
</comment>
<feature type="compositionally biased region" description="Basic and acidic residues" evidence="1">
    <location>
        <begin position="412"/>
        <end position="427"/>
    </location>
</feature>
<gene>
    <name evidence="2" type="ORF">PG996_004448</name>
</gene>
<organism evidence="2 3">
    <name type="scientific">Apiospora saccharicola</name>
    <dbReference type="NCBI Taxonomy" id="335842"/>
    <lineage>
        <taxon>Eukaryota</taxon>
        <taxon>Fungi</taxon>
        <taxon>Dikarya</taxon>
        <taxon>Ascomycota</taxon>
        <taxon>Pezizomycotina</taxon>
        <taxon>Sordariomycetes</taxon>
        <taxon>Xylariomycetidae</taxon>
        <taxon>Amphisphaeriales</taxon>
        <taxon>Apiosporaceae</taxon>
        <taxon>Apiospora</taxon>
    </lineage>
</organism>